<organism evidence="5 6">
    <name type="scientific">Tieghemostelium lacteum</name>
    <name type="common">Slime mold</name>
    <name type="synonym">Dictyostelium lacteum</name>
    <dbReference type="NCBI Taxonomy" id="361077"/>
    <lineage>
        <taxon>Eukaryota</taxon>
        <taxon>Amoebozoa</taxon>
        <taxon>Evosea</taxon>
        <taxon>Eumycetozoa</taxon>
        <taxon>Dictyostelia</taxon>
        <taxon>Dictyosteliales</taxon>
        <taxon>Raperosteliaceae</taxon>
        <taxon>Tieghemostelium</taxon>
    </lineage>
</organism>
<name>A0A152A3N0_TIELA</name>
<sequence length="522" mass="60500">MDTTISSSEIIETTNNNNFNKTELIKKLKLNNDEIKLFGYLSFLESLSPVYKEIFYQIKDNPFFSIENRVHLNQVFQSLEDKGLILCKEISIPDNPSKPPVDFVFIIKGPYIVDLIKEFRDETLGLIDYNQTYRDLAILYGTYDYPFSDHVLVLLHQIGRDGFLYRLKLDERQRRKLIFALLRDDGGSKLETSVFSQLVEDALATYIDRKMDLIDDPMASYFFKYRATLIPTDTPDYQKLVLDNLLISLNLAMEYCTKDQIDPIPEFVAEIYSSIGQFYRSMEKTKESIPYLEKAVLIHKNLPYFGNGLTSTLRLADSYLGNDQFQVAADHYELVFNFTGSNGVKVRDIKDYQFRGTILRGLASCYLHLKRFDESIELSKEALELEKHIPDQVFVHTNQIAVAYHWAENYSEALKYYLKLIEMTQLINSQLYGIAYGTLANCYQQTNQYSKALAAYEKAQKINKEKGIKIEHSKDIEQLKKQISKSKQLSLTSVINRNRSFFFWTSVASVAIIGIFKFLKNK</sequence>
<accession>A0A152A3N0</accession>
<dbReference type="PROSITE" id="PS50005">
    <property type="entry name" value="TPR"/>
    <property type="match status" value="2"/>
</dbReference>
<feature type="repeat" description="TPR" evidence="3">
    <location>
        <begin position="433"/>
        <end position="466"/>
    </location>
</feature>
<feature type="transmembrane region" description="Helical" evidence="4">
    <location>
        <begin position="501"/>
        <end position="519"/>
    </location>
</feature>
<evidence type="ECO:0000256" key="4">
    <source>
        <dbReference type="SAM" id="Phobius"/>
    </source>
</evidence>
<dbReference type="PANTHER" id="PTHR45641">
    <property type="entry name" value="TETRATRICOPEPTIDE REPEAT PROTEIN (AFU_ORTHOLOGUE AFUA_6G03870)"/>
    <property type="match status" value="1"/>
</dbReference>
<keyword evidence="6" id="KW-1185">Reference proteome</keyword>
<proteinExistence type="predicted"/>
<gene>
    <name evidence="5" type="ORF">DLAC_02930</name>
</gene>
<dbReference type="Pfam" id="PF13181">
    <property type="entry name" value="TPR_8"/>
    <property type="match status" value="2"/>
</dbReference>
<evidence type="ECO:0000256" key="2">
    <source>
        <dbReference type="ARBA" id="ARBA00022803"/>
    </source>
</evidence>
<protein>
    <submittedName>
        <fullName evidence="5">Uncharacterized protein</fullName>
    </submittedName>
</protein>
<evidence type="ECO:0000313" key="6">
    <source>
        <dbReference type="Proteomes" id="UP000076078"/>
    </source>
</evidence>
<evidence type="ECO:0000256" key="1">
    <source>
        <dbReference type="ARBA" id="ARBA00022737"/>
    </source>
</evidence>
<dbReference type="AlphaFoldDB" id="A0A152A3N0"/>
<dbReference type="Pfam" id="PF13424">
    <property type="entry name" value="TPR_12"/>
    <property type="match status" value="1"/>
</dbReference>
<dbReference type="Proteomes" id="UP000076078">
    <property type="component" value="Unassembled WGS sequence"/>
</dbReference>
<comment type="caution">
    <text evidence="5">The sequence shown here is derived from an EMBL/GenBank/DDBJ whole genome shotgun (WGS) entry which is preliminary data.</text>
</comment>
<keyword evidence="4" id="KW-1133">Transmembrane helix</keyword>
<dbReference type="SUPFAM" id="SSF48452">
    <property type="entry name" value="TPR-like"/>
    <property type="match status" value="1"/>
</dbReference>
<dbReference type="EMBL" id="LODT01000013">
    <property type="protein sequence ID" value="KYR00872.1"/>
    <property type="molecule type" value="Genomic_DNA"/>
</dbReference>
<dbReference type="InParanoid" id="A0A152A3N0"/>
<dbReference type="Gene3D" id="1.25.40.10">
    <property type="entry name" value="Tetratricopeptide repeat domain"/>
    <property type="match status" value="1"/>
</dbReference>
<keyword evidence="1" id="KW-0677">Repeat</keyword>
<keyword evidence="4" id="KW-0472">Membrane</keyword>
<evidence type="ECO:0000256" key="3">
    <source>
        <dbReference type="PROSITE-ProRule" id="PRU00339"/>
    </source>
</evidence>
<keyword evidence="4" id="KW-0812">Transmembrane</keyword>
<dbReference type="SMART" id="SM00028">
    <property type="entry name" value="TPR"/>
    <property type="match status" value="4"/>
</dbReference>
<dbReference type="InterPro" id="IPR011990">
    <property type="entry name" value="TPR-like_helical_dom_sf"/>
</dbReference>
<dbReference type="OrthoDB" id="1667894at2759"/>
<keyword evidence="2 3" id="KW-0802">TPR repeat</keyword>
<evidence type="ECO:0000313" key="5">
    <source>
        <dbReference type="EMBL" id="KYR00872.1"/>
    </source>
</evidence>
<feature type="repeat" description="TPR" evidence="3">
    <location>
        <begin position="269"/>
        <end position="302"/>
    </location>
</feature>
<dbReference type="PANTHER" id="PTHR45641:SF19">
    <property type="entry name" value="NEPHROCYSTIN-3"/>
    <property type="match status" value="1"/>
</dbReference>
<dbReference type="InterPro" id="IPR019734">
    <property type="entry name" value="TPR_rpt"/>
</dbReference>
<reference evidence="5 6" key="1">
    <citation type="submission" date="2015-12" db="EMBL/GenBank/DDBJ databases">
        <title>Dictyostelia acquired genes for synthesis and detection of signals that induce cell-type specialization by lateral gene transfer from prokaryotes.</title>
        <authorList>
            <person name="Gloeckner G."/>
            <person name="Schaap P."/>
        </authorList>
    </citation>
    <scope>NUCLEOTIDE SEQUENCE [LARGE SCALE GENOMIC DNA]</scope>
    <source>
        <strain evidence="5 6">TK</strain>
    </source>
</reference>